<organism evidence="1 2">
    <name type="scientific">Lentibacillus persicus</name>
    <dbReference type="NCBI Taxonomy" id="640948"/>
    <lineage>
        <taxon>Bacteria</taxon>
        <taxon>Bacillati</taxon>
        <taxon>Bacillota</taxon>
        <taxon>Bacilli</taxon>
        <taxon>Bacillales</taxon>
        <taxon>Bacillaceae</taxon>
        <taxon>Lentibacillus</taxon>
    </lineage>
</organism>
<sequence length="129" mass="13588">MIIDGGLEMTVAADRITIVASDCGAGCGGRGSVDRFGKGAHDLGAGSHGLGLWSHGLKVISHDSPAFPHGLLGVSHVLGASLHDSPASPHVLNDSPHDFAWLSHVSSNQLVRFQTHFNHEPFLLIKPIF</sequence>
<evidence type="ECO:0000313" key="2">
    <source>
        <dbReference type="Proteomes" id="UP000199474"/>
    </source>
</evidence>
<dbReference type="EMBL" id="FOMR01000008">
    <property type="protein sequence ID" value="SFE12435.1"/>
    <property type="molecule type" value="Genomic_DNA"/>
</dbReference>
<protein>
    <submittedName>
        <fullName evidence="1">Uncharacterized protein</fullName>
    </submittedName>
</protein>
<keyword evidence="2" id="KW-1185">Reference proteome</keyword>
<gene>
    <name evidence="1" type="ORF">SAMN05216238_108186</name>
</gene>
<dbReference type="Proteomes" id="UP000199474">
    <property type="component" value="Unassembled WGS sequence"/>
</dbReference>
<reference evidence="2" key="1">
    <citation type="submission" date="2016-10" db="EMBL/GenBank/DDBJ databases">
        <authorList>
            <person name="Varghese N."/>
            <person name="Submissions S."/>
        </authorList>
    </citation>
    <scope>NUCLEOTIDE SEQUENCE [LARGE SCALE GENOMIC DNA]</scope>
    <source>
        <strain evidence="2">DSM 22530</strain>
    </source>
</reference>
<dbReference type="AlphaFoldDB" id="A0A1I1XYG1"/>
<evidence type="ECO:0000313" key="1">
    <source>
        <dbReference type="EMBL" id="SFE12435.1"/>
    </source>
</evidence>
<accession>A0A1I1XYG1</accession>
<proteinExistence type="predicted"/>
<dbReference type="RefSeq" id="WP_143069982.1">
    <property type="nucleotide sequence ID" value="NZ_FOMR01000008.1"/>
</dbReference>
<name>A0A1I1XYG1_9BACI</name>